<feature type="non-terminal residue" evidence="1">
    <location>
        <position position="1"/>
    </location>
</feature>
<dbReference type="STRING" id="623744.A0A553QR00"/>
<dbReference type="PANTHER" id="PTHR46104:SF1">
    <property type="entry name" value="GENE 9195-RELATED"/>
    <property type="match status" value="1"/>
</dbReference>
<dbReference type="EMBL" id="SRMA01025618">
    <property type="protein sequence ID" value="TRY92402.1"/>
    <property type="molecule type" value="Genomic_DNA"/>
</dbReference>
<sequence>ASSCTCTGKNRAFQHSDGSCLCKTGFVFYNELDFKSRTADSQLDCQPEVKKRCGAGQVRLASTLECVVPSTYSCNTTCGPQGGTLDVEMGICHCERYVSVEELCNSTCLSALPVFSAQLDTTGQLLLRIKTSDESRTWS</sequence>
<dbReference type="AlphaFoldDB" id="A0A553QR00"/>
<dbReference type="Proteomes" id="UP000316079">
    <property type="component" value="Unassembled WGS sequence"/>
</dbReference>
<keyword evidence="2" id="KW-1185">Reference proteome</keyword>
<dbReference type="OrthoDB" id="439917at2759"/>
<proteinExistence type="predicted"/>
<protein>
    <submittedName>
        <fullName evidence="1">Uncharacterized protein</fullName>
    </submittedName>
</protein>
<dbReference type="PANTHER" id="PTHR46104">
    <property type="entry name" value="GENE 9195-RELATED-RELATED"/>
    <property type="match status" value="1"/>
</dbReference>
<reference evidence="1 2" key="1">
    <citation type="journal article" date="2019" name="Sci. Data">
        <title>Hybrid genome assembly and annotation of Danionella translucida.</title>
        <authorList>
            <person name="Kadobianskyi M."/>
            <person name="Schulze L."/>
            <person name="Schuelke M."/>
            <person name="Judkewitz B."/>
        </authorList>
    </citation>
    <scope>NUCLEOTIDE SEQUENCE [LARGE SCALE GENOMIC DNA]</scope>
    <source>
        <strain evidence="1 2">Bolton</strain>
    </source>
</reference>
<organism evidence="1 2">
    <name type="scientific">Danionella cerebrum</name>
    <dbReference type="NCBI Taxonomy" id="2873325"/>
    <lineage>
        <taxon>Eukaryota</taxon>
        <taxon>Metazoa</taxon>
        <taxon>Chordata</taxon>
        <taxon>Craniata</taxon>
        <taxon>Vertebrata</taxon>
        <taxon>Euteleostomi</taxon>
        <taxon>Actinopterygii</taxon>
        <taxon>Neopterygii</taxon>
        <taxon>Teleostei</taxon>
        <taxon>Ostariophysi</taxon>
        <taxon>Cypriniformes</taxon>
        <taxon>Danionidae</taxon>
        <taxon>Danioninae</taxon>
        <taxon>Danionella</taxon>
    </lineage>
</organism>
<feature type="non-terminal residue" evidence="1">
    <location>
        <position position="139"/>
    </location>
</feature>
<accession>A0A553QR00</accession>
<evidence type="ECO:0000313" key="2">
    <source>
        <dbReference type="Proteomes" id="UP000316079"/>
    </source>
</evidence>
<gene>
    <name evidence="1" type="ORF">DNTS_015100</name>
</gene>
<comment type="caution">
    <text evidence="1">The sequence shown here is derived from an EMBL/GenBank/DDBJ whole genome shotgun (WGS) entry which is preliminary data.</text>
</comment>
<name>A0A553QR00_9TELE</name>
<evidence type="ECO:0000313" key="1">
    <source>
        <dbReference type="EMBL" id="TRY92402.1"/>
    </source>
</evidence>